<dbReference type="STRING" id="246404.A0A507FBW2"/>
<dbReference type="FunFam" id="3.40.50.300:FF:000665">
    <property type="entry name" value="ABC transporter A family member 2"/>
    <property type="match status" value="1"/>
</dbReference>
<dbReference type="PANTHER" id="PTHR19229">
    <property type="entry name" value="ATP-BINDING CASSETTE TRANSPORTER SUBFAMILY A ABCA"/>
    <property type="match status" value="1"/>
</dbReference>
<dbReference type="SUPFAM" id="SSF52540">
    <property type="entry name" value="P-loop containing nucleoside triphosphate hydrolases"/>
    <property type="match status" value="1"/>
</dbReference>
<dbReference type="InterPro" id="IPR027417">
    <property type="entry name" value="P-loop_NTPase"/>
</dbReference>
<keyword evidence="2" id="KW-0813">Transport</keyword>
<dbReference type="InterPro" id="IPR003439">
    <property type="entry name" value="ABC_transporter-like_ATP-bd"/>
</dbReference>
<dbReference type="PROSITE" id="PS50893">
    <property type="entry name" value="ABC_TRANSPORTER_2"/>
    <property type="match status" value="1"/>
</dbReference>
<feature type="domain" description="ABC transporter" evidence="9">
    <location>
        <begin position="557"/>
        <end position="789"/>
    </location>
</feature>
<proteinExistence type="predicted"/>
<dbReference type="GO" id="GO:0140359">
    <property type="term" value="F:ABC-type transporter activity"/>
    <property type="evidence" value="ECO:0007669"/>
    <property type="project" value="InterPro"/>
</dbReference>
<feature type="transmembrane region" description="Helical" evidence="8">
    <location>
        <begin position="397"/>
        <end position="414"/>
    </location>
</feature>
<feature type="transmembrane region" description="Helical" evidence="8">
    <location>
        <begin position="359"/>
        <end position="377"/>
    </location>
</feature>
<dbReference type="InterPro" id="IPR026082">
    <property type="entry name" value="ABCA"/>
</dbReference>
<dbReference type="GO" id="GO:0005524">
    <property type="term" value="F:ATP binding"/>
    <property type="evidence" value="ECO:0007669"/>
    <property type="project" value="UniProtKB-KW"/>
</dbReference>
<dbReference type="PROSITE" id="PS00211">
    <property type="entry name" value="ABC_TRANSPORTER_1"/>
    <property type="match status" value="1"/>
</dbReference>
<evidence type="ECO:0000256" key="2">
    <source>
        <dbReference type="ARBA" id="ARBA00022448"/>
    </source>
</evidence>
<dbReference type="AlphaFoldDB" id="A0A507FBW2"/>
<accession>A0A507FBW2</accession>
<dbReference type="GO" id="GO:0016020">
    <property type="term" value="C:membrane"/>
    <property type="evidence" value="ECO:0007669"/>
    <property type="project" value="UniProtKB-SubCell"/>
</dbReference>
<dbReference type="Proteomes" id="UP000320333">
    <property type="component" value="Unassembled WGS sequence"/>
</dbReference>
<evidence type="ECO:0000256" key="5">
    <source>
        <dbReference type="ARBA" id="ARBA00022840"/>
    </source>
</evidence>
<reference evidence="10 11" key="1">
    <citation type="journal article" date="2019" name="Sci. Rep.">
        <title>Comparative genomics of chytrid fungi reveal insights into the obligate biotrophic and pathogenic lifestyle of Synchytrium endobioticum.</title>
        <authorList>
            <person name="van de Vossenberg B.T.L.H."/>
            <person name="Warris S."/>
            <person name="Nguyen H.D.T."/>
            <person name="van Gent-Pelzer M.P.E."/>
            <person name="Joly D.L."/>
            <person name="van de Geest H.C."/>
            <person name="Bonants P.J.M."/>
            <person name="Smith D.S."/>
            <person name="Levesque C.A."/>
            <person name="van der Lee T.A.J."/>
        </authorList>
    </citation>
    <scope>NUCLEOTIDE SEQUENCE [LARGE SCALE GENOMIC DNA]</scope>
    <source>
        <strain evidence="10 11">CBS 675.73</strain>
    </source>
</reference>
<dbReference type="EMBL" id="QEAP01000210">
    <property type="protein sequence ID" value="TPX73077.1"/>
    <property type="molecule type" value="Genomic_DNA"/>
</dbReference>
<dbReference type="InterPro" id="IPR017871">
    <property type="entry name" value="ABC_transporter-like_CS"/>
</dbReference>
<dbReference type="CDD" id="cd03263">
    <property type="entry name" value="ABC_subfamily_A"/>
    <property type="match status" value="1"/>
</dbReference>
<name>A0A507FBW2_9FUNG</name>
<evidence type="ECO:0000256" key="8">
    <source>
        <dbReference type="SAM" id="Phobius"/>
    </source>
</evidence>
<evidence type="ECO:0000313" key="11">
    <source>
        <dbReference type="Proteomes" id="UP000320333"/>
    </source>
</evidence>
<dbReference type="GO" id="GO:0016887">
    <property type="term" value="F:ATP hydrolysis activity"/>
    <property type="evidence" value="ECO:0007669"/>
    <property type="project" value="InterPro"/>
</dbReference>
<dbReference type="GO" id="GO:0005319">
    <property type="term" value="F:lipid transporter activity"/>
    <property type="evidence" value="ECO:0007669"/>
    <property type="project" value="TreeGrafter"/>
</dbReference>
<evidence type="ECO:0000313" key="10">
    <source>
        <dbReference type="EMBL" id="TPX73077.1"/>
    </source>
</evidence>
<comment type="subcellular location">
    <subcellularLocation>
        <location evidence="1">Membrane</location>
        <topology evidence="1">Multi-pass membrane protein</topology>
    </subcellularLocation>
</comment>
<keyword evidence="4" id="KW-0547">Nucleotide-binding</keyword>
<dbReference type="Pfam" id="PF12698">
    <property type="entry name" value="ABC2_membrane_3"/>
    <property type="match status" value="1"/>
</dbReference>
<evidence type="ECO:0000256" key="3">
    <source>
        <dbReference type="ARBA" id="ARBA00022692"/>
    </source>
</evidence>
<evidence type="ECO:0000256" key="4">
    <source>
        <dbReference type="ARBA" id="ARBA00022741"/>
    </source>
</evidence>
<dbReference type="PANTHER" id="PTHR19229:SF205">
    <property type="entry name" value="ABC TRANSPORTER A FAMILY MEMBER 1-RELATED"/>
    <property type="match status" value="1"/>
</dbReference>
<dbReference type="InterPro" id="IPR003593">
    <property type="entry name" value="AAA+_ATPase"/>
</dbReference>
<evidence type="ECO:0000256" key="1">
    <source>
        <dbReference type="ARBA" id="ARBA00004141"/>
    </source>
</evidence>
<protein>
    <recommendedName>
        <fullName evidence="9">ABC transporter domain-containing protein</fullName>
    </recommendedName>
</protein>
<dbReference type="Gene3D" id="3.40.50.300">
    <property type="entry name" value="P-loop containing nucleotide triphosphate hydrolases"/>
    <property type="match status" value="1"/>
</dbReference>
<feature type="transmembrane region" description="Helical" evidence="8">
    <location>
        <begin position="291"/>
        <end position="316"/>
    </location>
</feature>
<feature type="transmembrane region" description="Helical" evidence="8">
    <location>
        <begin position="328"/>
        <end position="352"/>
    </location>
</feature>
<keyword evidence="7 8" id="KW-0472">Membrane</keyword>
<keyword evidence="3 8" id="KW-0812">Transmembrane</keyword>
<dbReference type="SMART" id="SM00382">
    <property type="entry name" value="AAA"/>
    <property type="match status" value="1"/>
</dbReference>
<sequence length="873" mass="96829">MSARPPKIPRQASTAAVFVVQMKTMLKRNSVLQLRYLESTLAQAVIAPALFMLLLFGLQKAQNDALSVANPHPVGAPLDGVPPCQPAPDKGCALMLFHPNTPETSQFMSNFAAINSQRTGSNFSVSSQVISDLSWMPSASDALNIFPVESNDFIYNYTLARPNATRWAVTFDTLQTPSLNVRYQVWYNGTLTANGTDAMGRELVSVIRGLDEAIITSLNGNTQQANLEYHIKDWPLIPAKDKSNEIVTYLGPAFFFCSAMIIFISILNQVCAEKEAKLRQGMDMMGLYASVYWLSNLVSNLFLVLINSLLTVGLGIGLGFDTFRKTDFLVVWLTFFLFGMAMVAFAFFLTTLFKTAKTAVILGIFIFVIGLVMQVILFSSPSYGYLFWDRTKLPPSLAGALSLIPFFNFGHMLLDISVLTTGTFDSLTDTYIAGPGFQWAMLQGMPLSATQTLTNANLPAPVQAWYYLSMNIFLYYFLAWYLDSVLPDIYGNFKLPWFFLLPSYWIPKQVKGARNVSKWLQTTERGYTRSTMTEEEGVSLEREKALSRNNNSAVKIARLKKIFRAYGELESKHAVRASSFTVEQGSLLALLGQNGAGKSTTMAMLAGLLRPSGGDALVYGLSIATQMDQIRAILGVCPQHDILFEDLTAIEHIELYAGLKGLSMKKLAKVFEERLKVVQLWTVKDVRAGTYSGGMKRRLSLIIATIGDPKLLLMDEPTTGMDPVNRRHVWAFIEKFKKDRAIILTTHSMEEADVLGDKIAIMAHGKLCAMGDSISLKNKYGAGYRISIITSNPDEMKKRVAEAVPDAILEDDSAGALIYQFPLSSTSYIPPFMEWLEENADGSVKSWGVSQTTLEEVFLKLIREANPGGYNRQ</sequence>
<feature type="transmembrane region" description="Helical" evidence="8">
    <location>
        <begin position="249"/>
        <end position="270"/>
    </location>
</feature>
<evidence type="ECO:0000256" key="7">
    <source>
        <dbReference type="ARBA" id="ARBA00023136"/>
    </source>
</evidence>
<feature type="transmembrane region" description="Helical" evidence="8">
    <location>
        <begin position="464"/>
        <end position="482"/>
    </location>
</feature>
<evidence type="ECO:0000256" key="6">
    <source>
        <dbReference type="ARBA" id="ARBA00022989"/>
    </source>
</evidence>
<evidence type="ECO:0000259" key="9">
    <source>
        <dbReference type="PROSITE" id="PS50893"/>
    </source>
</evidence>
<keyword evidence="5" id="KW-0067">ATP-binding</keyword>
<dbReference type="Pfam" id="PF00005">
    <property type="entry name" value="ABC_tran"/>
    <property type="match status" value="1"/>
</dbReference>
<keyword evidence="6 8" id="KW-1133">Transmembrane helix</keyword>
<gene>
    <name evidence="10" type="ORF">CcCBS67573_g05655</name>
</gene>
<keyword evidence="11" id="KW-1185">Reference proteome</keyword>
<dbReference type="OrthoDB" id="8061355at2759"/>
<organism evidence="10 11">
    <name type="scientific">Chytriomyces confervae</name>
    <dbReference type="NCBI Taxonomy" id="246404"/>
    <lineage>
        <taxon>Eukaryota</taxon>
        <taxon>Fungi</taxon>
        <taxon>Fungi incertae sedis</taxon>
        <taxon>Chytridiomycota</taxon>
        <taxon>Chytridiomycota incertae sedis</taxon>
        <taxon>Chytridiomycetes</taxon>
        <taxon>Chytridiales</taxon>
        <taxon>Chytriomycetaceae</taxon>
        <taxon>Chytriomyces</taxon>
    </lineage>
</organism>
<comment type="caution">
    <text evidence="10">The sequence shown here is derived from an EMBL/GenBank/DDBJ whole genome shotgun (WGS) entry which is preliminary data.</text>
</comment>
<dbReference type="InterPro" id="IPR013525">
    <property type="entry name" value="ABC2_TM"/>
</dbReference>